<evidence type="ECO:0000256" key="2">
    <source>
        <dbReference type="ARBA" id="ARBA00022692"/>
    </source>
</evidence>
<evidence type="ECO:0000313" key="11">
    <source>
        <dbReference type="EMBL" id="KAH3831840.1"/>
    </source>
</evidence>
<dbReference type="FunFam" id="2.60.40.10:FF:000028">
    <property type="entry name" value="Neuronal cell adhesion molecule"/>
    <property type="match status" value="2"/>
</dbReference>
<dbReference type="Proteomes" id="UP000828390">
    <property type="component" value="Unassembled WGS sequence"/>
</dbReference>
<dbReference type="PRINTS" id="PR00014">
    <property type="entry name" value="FNTYPEIII"/>
</dbReference>
<evidence type="ECO:0000256" key="7">
    <source>
        <dbReference type="ARBA" id="ARBA00023157"/>
    </source>
</evidence>
<keyword evidence="4" id="KW-0677">Repeat</keyword>
<reference evidence="11" key="2">
    <citation type="submission" date="2020-11" db="EMBL/GenBank/DDBJ databases">
        <authorList>
            <person name="McCartney M.A."/>
            <person name="Auch B."/>
            <person name="Kono T."/>
            <person name="Mallez S."/>
            <person name="Becker A."/>
            <person name="Gohl D.M."/>
            <person name="Silverstein K.A.T."/>
            <person name="Koren S."/>
            <person name="Bechman K.B."/>
            <person name="Herman A."/>
            <person name="Abrahante J.E."/>
            <person name="Garbe J."/>
        </authorList>
    </citation>
    <scope>NUCLEOTIDE SEQUENCE</scope>
    <source>
        <strain evidence="11">Duluth1</strain>
        <tissue evidence="11">Whole animal</tissue>
    </source>
</reference>
<keyword evidence="9" id="KW-0393">Immunoglobulin domain</keyword>
<evidence type="ECO:0000256" key="6">
    <source>
        <dbReference type="ARBA" id="ARBA00023136"/>
    </source>
</evidence>
<reference evidence="11" key="1">
    <citation type="journal article" date="2019" name="bioRxiv">
        <title>The Genome of the Zebra Mussel, Dreissena polymorpha: A Resource for Invasive Species Research.</title>
        <authorList>
            <person name="McCartney M.A."/>
            <person name="Auch B."/>
            <person name="Kono T."/>
            <person name="Mallez S."/>
            <person name="Zhang Y."/>
            <person name="Obille A."/>
            <person name="Becker A."/>
            <person name="Abrahante J.E."/>
            <person name="Garbe J."/>
            <person name="Badalamenti J.P."/>
            <person name="Herman A."/>
            <person name="Mangelson H."/>
            <person name="Liachko I."/>
            <person name="Sullivan S."/>
            <person name="Sone E.D."/>
            <person name="Koren S."/>
            <person name="Silverstein K.A.T."/>
            <person name="Beckman K.B."/>
            <person name="Gohl D.M."/>
        </authorList>
    </citation>
    <scope>NUCLEOTIDE SEQUENCE</scope>
    <source>
        <strain evidence="11">Duluth1</strain>
        <tissue evidence="11">Whole animal</tissue>
    </source>
</reference>
<accession>A0A9D4HCR4</accession>
<comment type="subcellular location">
    <subcellularLocation>
        <location evidence="1">Membrane</location>
    </subcellularLocation>
</comment>
<dbReference type="InterPro" id="IPR036116">
    <property type="entry name" value="FN3_sf"/>
</dbReference>
<dbReference type="FunFam" id="2.60.40.10:FF:000093">
    <property type="entry name" value="Down syndrome cell adhesion molecule, isoform B"/>
    <property type="match status" value="1"/>
</dbReference>
<dbReference type="FunFam" id="2.60.40.10:FF:000036">
    <property type="entry name" value="receptor-type tyrosine-protein phosphatase delta isoform X1"/>
    <property type="match status" value="1"/>
</dbReference>
<keyword evidence="6" id="KW-0472">Membrane</keyword>
<keyword evidence="7" id="KW-1015">Disulfide bond</keyword>
<dbReference type="PANTHER" id="PTHR46708">
    <property type="entry name" value="TENASCIN"/>
    <property type="match status" value="1"/>
</dbReference>
<evidence type="ECO:0000259" key="10">
    <source>
        <dbReference type="PROSITE" id="PS50853"/>
    </source>
</evidence>
<dbReference type="InterPro" id="IPR013783">
    <property type="entry name" value="Ig-like_fold"/>
</dbReference>
<dbReference type="SUPFAM" id="SSF49265">
    <property type="entry name" value="Fibronectin type III"/>
    <property type="match status" value="4"/>
</dbReference>
<dbReference type="PANTHER" id="PTHR46708:SF2">
    <property type="entry name" value="FIBRONECTIN TYPE-III DOMAIN-CONTAINING PROTEIN"/>
    <property type="match status" value="1"/>
</dbReference>
<evidence type="ECO:0000256" key="5">
    <source>
        <dbReference type="ARBA" id="ARBA00022989"/>
    </source>
</evidence>
<evidence type="ECO:0000256" key="1">
    <source>
        <dbReference type="ARBA" id="ARBA00004370"/>
    </source>
</evidence>
<evidence type="ECO:0000256" key="4">
    <source>
        <dbReference type="ARBA" id="ARBA00022737"/>
    </source>
</evidence>
<proteinExistence type="predicted"/>
<feature type="domain" description="Fibronectin type-III" evidence="10">
    <location>
        <begin position="544"/>
        <end position="640"/>
    </location>
</feature>
<feature type="domain" description="Fibronectin type-III" evidence="10">
    <location>
        <begin position="143"/>
        <end position="238"/>
    </location>
</feature>
<dbReference type="GO" id="GO:0016020">
    <property type="term" value="C:membrane"/>
    <property type="evidence" value="ECO:0007669"/>
    <property type="project" value="UniProtKB-SubCell"/>
</dbReference>
<dbReference type="CDD" id="cd00063">
    <property type="entry name" value="FN3"/>
    <property type="match status" value="7"/>
</dbReference>
<sequence length="736" mass="82192">MKAVFLCGNKNLEMGGVKSLRLKNLCWLVFLSIILNWNIFVNCTALPNPPSKLSASEITPASLKLSWRPGNADDIAYVIQYKAKQDTGPFREIQGINNTEYKIEKMQAYQLYEFRVIAVTKTSRSLPSHTMEIVTGELAPGSAPRNVQARPHSTQTIVIDWQEPEIPNGIIQGYKVFYTTNPDLPIVLWSSQDITGDTKMTTISGLTPDRTYTICVLAYSSMGQGPLSIPVQVMTRQGVPLQPRNLQAKAISPNEIEITWSAPEDVAKIISYTLYYNDSEKHTIGHHTIYPPTTRYKLSELIPDTVYNIQLAARSAQGEGARTILVQEKTPEFTPTAPPQSVSGRPLSHNSILVEWSPPPANQQNGNIAGYKVLYVINEDGKTEVEADVMRVGVVTRAQLENLETWADYKIWVVAFTAAGDSPMSPPIIVKTHESVPNDPKRVTVQEVNSTTIYVEWRPPKAKDRNGILRGYYVYYAIVDENGDPIRGQEKFVDTNDGNKNEMVITGLQPATRYQVSVAAYTRKGDGVRSKPKLVSTKGAVPSEPRNLVADLVQQEPLVAQVSWQTPDEPNGKIESYKLYWGLKGEIYTQVILKAHQQSFFTPPIDQGETYEFRVLAKNEVDFGERAVVELVTPDGVPQGAPQNFSAVGLSETAVRLAWDLPAKKLRNGLITMYQVNFYRLVDSINVEELNITATQTQKDIDNLLTNTDYVFQIKAYTEKGAGPWSPRLQYRTFGK</sequence>
<dbReference type="Pfam" id="PF00041">
    <property type="entry name" value="fn3"/>
    <property type="match status" value="7"/>
</dbReference>
<dbReference type="AlphaFoldDB" id="A0A9D4HCR4"/>
<organism evidence="11 12">
    <name type="scientific">Dreissena polymorpha</name>
    <name type="common">Zebra mussel</name>
    <name type="synonym">Mytilus polymorpha</name>
    <dbReference type="NCBI Taxonomy" id="45954"/>
    <lineage>
        <taxon>Eukaryota</taxon>
        <taxon>Metazoa</taxon>
        <taxon>Spiralia</taxon>
        <taxon>Lophotrochozoa</taxon>
        <taxon>Mollusca</taxon>
        <taxon>Bivalvia</taxon>
        <taxon>Autobranchia</taxon>
        <taxon>Heteroconchia</taxon>
        <taxon>Euheterodonta</taxon>
        <taxon>Imparidentia</taxon>
        <taxon>Neoheterodontei</taxon>
        <taxon>Myida</taxon>
        <taxon>Dreissenoidea</taxon>
        <taxon>Dreissenidae</taxon>
        <taxon>Dreissena</taxon>
    </lineage>
</organism>
<feature type="domain" description="Fibronectin type-III" evidence="10">
    <location>
        <begin position="439"/>
        <end position="540"/>
    </location>
</feature>
<feature type="non-terminal residue" evidence="11">
    <location>
        <position position="1"/>
    </location>
</feature>
<dbReference type="SMART" id="SM00060">
    <property type="entry name" value="FN3"/>
    <property type="match status" value="7"/>
</dbReference>
<feature type="domain" description="Fibronectin type-III" evidence="10">
    <location>
        <begin position="242"/>
        <end position="333"/>
    </location>
</feature>
<dbReference type="EMBL" id="JAIWYP010000004">
    <property type="protein sequence ID" value="KAH3831840.1"/>
    <property type="molecule type" value="Genomic_DNA"/>
</dbReference>
<protein>
    <recommendedName>
        <fullName evidence="10">Fibronectin type-III domain-containing protein</fullName>
    </recommendedName>
</protein>
<evidence type="ECO:0000256" key="8">
    <source>
        <dbReference type="ARBA" id="ARBA00023180"/>
    </source>
</evidence>
<dbReference type="InterPro" id="IPR050991">
    <property type="entry name" value="ECM_Regulatory_Proteins"/>
</dbReference>
<keyword evidence="5" id="KW-1133">Transmembrane helix</keyword>
<evidence type="ECO:0000256" key="3">
    <source>
        <dbReference type="ARBA" id="ARBA00022729"/>
    </source>
</evidence>
<dbReference type="InterPro" id="IPR003961">
    <property type="entry name" value="FN3_dom"/>
</dbReference>
<comment type="caution">
    <text evidence="11">The sequence shown here is derived from an EMBL/GenBank/DDBJ whole genome shotgun (WGS) entry which is preliminary data.</text>
</comment>
<keyword evidence="2" id="KW-0812">Transmembrane</keyword>
<feature type="domain" description="Fibronectin type-III" evidence="10">
    <location>
        <begin position="641"/>
        <end position="736"/>
    </location>
</feature>
<dbReference type="Gene3D" id="2.60.40.10">
    <property type="entry name" value="Immunoglobulins"/>
    <property type="match status" value="7"/>
</dbReference>
<evidence type="ECO:0000313" key="12">
    <source>
        <dbReference type="Proteomes" id="UP000828390"/>
    </source>
</evidence>
<feature type="domain" description="Fibronectin type-III" evidence="10">
    <location>
        <begin position="338"/>
        <end position="435"/>
    </location>
</feature>
<evidence type="ECO:0000256" key="9">
    <source>
        <dbReference type="ARBA" id="ARBA00023319"/>
    </source>
</evidence>
<name>A0A9D4HCR4_DREPO</name>
<keyword evidence="8" id="KW-0325">Glycoprotein</keyword>
<keyword evidence="3" id="KW-0732">Signal</keyword>
<feature type="domain" description="Fibronectin type-III" evidence="10">
    <location>
        <begin position="49"/>
        <end position="138"/>
    </location>
</feature>
<dbReference type="PROSITE" id="PS50853">
    <property type="entry name" value="FN3"/>
    <property type="match status" value="7"/>
</dbReference>
<gene>
    <name evidence="11" type="ORF">DPMN_105112</name>
</gene>
<keyword evidence="12" id="KW-1185">Reference proteome</keyword>